<dbReference type="Proteomes" id="UP000274429">
    <property type="component" value="Unassembled WGS sequence"/>
</dbReference>
<name>A0A0R3WWB2_HYDTA</name>
<dbReference type="OrthoDB" id="189220at2759"/>
<dbReference type="AlphaFoldDB" id="A0A0R3WWB2"/>
<dbReference type="EMBL" id="UYWX01006022">
    <property type="protein sequence ID" value="VDM26118.1"/>
    <property type="molecule type" value="Genomic_DNA"/>
</dbReference>
<organism evidence="3">
    <name type="scientific">Hydatigena taeniaeformis</name>
    <name type="common">Feline tapeworm</name>
    <name type="synonym">Taenia taeniaeformis</name>
    <dbReference type="NCBI Taxonomy" id="6205"/>
    <lineage>
        <taxon>Eukaryota</taxon>
        <taxon>Metazoa</taxon>
        <taxon>Spiralia</taxon>
        <taxon>Lophotrochozoa</taxon>
        <taxon>Platyhelminthes</taxon>
        <taxon>Cestoda</taxon>
        <taxon>Eucestoda</taxon>
        <taxon>Cyclophyllidea</taxon>
        <taxon>Taeniidae</taxon>
        <taxon>Hydatigera</taxon>
    </lineage>
</organism>
<reference evidence="3" key="1">
    <citation type="submission" date="2017-02" db="UniProtKB">
        <authorList>
            <consortium name="WormBaseParasite"/>
        </authorList>
    </citation>
    <scope>IDENTIFICATION</scope>
</reference>
<accession>A0A0R3WWB2</accession>
<evidence type="ECO:0000313" key="2">
    <source>
        <dbReference type="Proteomes" id="UP000274429"/>
    </source>
</evidence>
<evidence type="ECO:0000313" key="1">
    <source>
        <dbReference type="EMBL" id="VDM26118.1"/>
    </source>
</evidence>
<keyword evidence="2" id="KW-1185">Reference proteome</keyword>
<sequence length="53" mass="5975">MSKHMNLLAELRTMVETKELTGTGYLSLDDHNDRSLASHSIFQHVLAGLFFVV</sequence>
<dbReference type="STRING" id="6205.A0A0R3WWB2"/>
<protein>
    <submittedName>
        <fullName evidence="1 3">Uncharacterized protein</fullName>
    </submittedName>
</protein>
<gene>
    <name evidence="1" type="ORF">TTAC_LOCUS5035</name>
</gene>
<evidence type="ECO:0000313" key="3">
    <source>
        <dbReference type="WBParaSite" id="TTAC_0000505201-mRNA-1"/>
    </source>
</evidence>
<reference evidence="1 2" key="2">
    <citation type="submission" date="2018-11" db="EMBL/GenBank/DDBJ databases">
        <authorList>
            <consortium name="Pathogen Informatics"/>
        </authorList>
    </citation>
    <scope>NUCLEOTIDE SEQUENCE [LARGE SCALE GENOMIC DNA]</scope>
</reference>
<proteinExistence type="predicted"/>
<dbReference type="WBParaSite" id="TTAC_0000505201-mRNA-1">
    <property type="protein sequence ID" value="TTAC_0000505201-mRNA-1"/>
    <property type="gene ID" value="TTAC_0000505201"/>
</dbReference>